<evidence type="ECO:0000259" key="3">
    <source>
        <dbReference type="PROSITE" id="PS50801"/>
    </source>
</evidence>
<comment type="caution">
    <text evidence="4">The sequence shown here is derived from an EMBL/GenBank/DDBJ whole genome shotgun (WGS) entry which is preliminary data.</text>
</comment>
<dbReference type="Proteomes" id="UP001596425">
    <property type="component" value="Unassembled WGS sequence"/>
</dbReference>
<dbReference type="CDD" id="cd07043">
    <property type="entry name" value="STAS_anti-anti-sigma_factors"/>
    <property type="match status" value="1"/>
</dbReference>
<dbReference type="PROSITE" id="PS50801">
    <property type="entry name" value="STAS"/>
    <property type="match status" value="1"/>
</dbReference>
<dbReference type="Pfam" id="PF01740">
    <property type="entry name" value="STAS"/>
    <property type="match status" value="1"/>
</dbReference>
<dbReference type="SUPFAM" id="SSF52091">
    <property type="entry name" value="SpoIIaa-like"/>
    <property type="match status" value="1"/>
</dbReference>
<gene>
    <name evidence="4" type="ORF">ACFQBM_16350</name>
</gene>
<protein>
    <recommendedName>
        <fullName evidence="2">Anti-sigma factor antagonist</fullName>
    </recommendedName>
</protein>
<dbReference type="InterPro" id="IPR036513">
    <property type="entry name" value="STAS_dom_sf"/>
</dbReference>
<organism evidence="4 5">
    <name type="scientific">Microbulbifer taiwanensis</name>
    <dbReference type="NCBI Taxonomy" id="986746"/>
    <lineage>
        <taxon>Bacteria</taxon>
        <taxon>Pseudomonadati</taxon>
        <taxon>Pseudomonadota</taxon>
        <taxon>Gammaproteobacteria</taxon>
        <taxon>Cellvibrionales</taxon>
        <taxon>Microbulbiferaceae</taxon>
        <taxon>Microbulbifer</taxon>
    </lineage>
</organism>
<dbReference type="PANTHER" id="PTHR33495">
    <property type="entry name" value="ANTI-SIGMA FACTOR ANTAGONIST TM_1081-RELATED-RELATED"/>
    <property type="match status" value="1"/>
</dbReference>
<sequence>MKIEQRQVDGVSILSISGKITIGEGDIKVREKVADLLENGSNKLLMDIEGVNYIDSSGLTELVNCHSKTSDRGGQLKLLNPTPKVAELLFVTRLNSVFETFHDEGDAVASFA</sequence>
<accession>A0ABW1YS16</accession>
<dbReference type="Gene3D" id="3.30.750.24">
    <property type="entry name" value="STAS domain"/>
    <property type="match status" value="1"/>
</dbReference>
<evidence type="ECO:0000313" key="4">
    <source>
        <dbReference type="EMBL" id="MFC6634860.1"/>
    </source>
</evidence>
<reference evidence="5" key="1">
    <citation type="journal article" date="2019" name="Int. J. Syst. Evol. Microbiol.">
        <title>The Global Catalogue of Microorganisms (GCM) 10K type strain sequencing project: providing services to taxonomists for standard genome sequencing and annotation.</title>
        <authorList>
            <consortium name="The Broad Institute Genomics Platform"/>
            <consortium name="The Broad Institute Genome Sequencing Center for Infectious Disease"/>
            <person name="Wu L."/>
            <person name="Ma J."/>
        </authorList>
    </citation>
    <scope>NUCLEOTIDE SEQUENCE [LARGE SCALE GENOMIC DNA]</scope>
    <source>
        <strain evidence="5">CGMCC 1.13718</strain>
    </source>
</reference>
<evidence type="ECO:0000256" key="2">
    <source>
        <dbReference type="RuleBase" id="RU003749"/>
    </source>
</evidence>
<comment type="similarity">
    <text evidence="1 2">Belongs to the anti-sigma-factor antagonist family.</text>
</comment>
<evidence type="ECO:0000313" key="5">
    <source>
        <dbReference type="Proteomes" id="UP001596425"/>
    </source>
</evidence>
<dbReference type="NCBIfam" id="TIGR00377">
    <property type="entry name" value="ant_ant_sig"/>
    <property type="match status" value="1"/>
</dbReference>
<name>A0ABW1YS16_9GAMM</name>
<proteinExistence type="inferred from homology"/>
<dbReference type="InterPro" id="IPR002645">
    <property type="entry name" value="STAS_dom"/>
</dbReference>
<dbReference type="InterPro" id="IPR003658">
    <property type="entry name" value="Anti-sigma_ant"/>
</dbReference>
<feature type="domain" description="STAS" evidence="3">
    <location>
        <begin position="1"/>
        <end position="111"/>
    </location>
</feature>
<dbReference type="EMBL" id="JBHSVR010000001">
    <property type="protein sequence ID" value="MFC6634860.1"/>
    <property type="molecule type" value="Genomic_DNA"/>
</dbReference>
<keyword evidence="5" id="KW-1185">Reference proteome</keyword>
<evidence type="ECO:0000256" key="1">
    <source>
        <dbReference type="ARBA" id="ARBA00009013"/>
    </source>
</evidence>
<dbReference type="RefSeq" id="WP_193191279.1">
    <property type="nucleotide sequence ID" value="NZ_JACZFR010000017.1"/>
</dbReference>